<feature type="binding site" evidence="10">
    <location>
        <position position="204"/>
    </location>
    <ligand>
        <name>Zn(2+)</name>
        <dbReference type="ChEBI" id="CHEBI:29105"/>
    </ligand>
</feature>
<dbReference type="Gene3D" id="3.40.50.620">
    <property type="entry name" value="HUPs"/>
    <property type="match status" value="1"/>
</dbReference>
<evidence type="ECO:0000256" key="10">
    <source>
        <dbReference type="HAMAP-Rule" id="MF_01633"/>
    </source>
</evidence>
<comment type="function">
    <text evidence="10">Catalyzes the ATP-dependent conversion of 7-carboxy-7-deazaguanine (CDG) to 7-cyano-7-deazaguanine (preQ(0)).</text>
</comment>
<evidence type="ECO:0000256" key="9">
    <source>
        <dbReference type="ARBA" id="ARBA00047890"/>
    </source>
</evidence>
<keyword evidence="2 10" id="KW-0436">Ligase</keyword>
<dbReference type="GO" id="GO:0008270">
    <property type="term" value="F:zinc ion binding"/>
    <property type="evidence" value="ECO:0007669"/>
    <property type="project" value="UniProtKB-UniRule"/>
</dbReference>
<gene>
    <name evidence="10 11" type="primary">queC</name>
    <name evidence="11" type="ORF">C4561_01655</name>
</gene>
<sequence length="233" mass="25234">MPRFKTSIALISGGLDSAVAAAIAKTESNQVVALSFNYNQRHKVELEAAMKIAERYAVKHVIVPLSLDFISNSALTSKDIAVPENRALDDMLSSIPVTYVPSRNIIFLSIATALADVENADAIYMGINAVDYSGYPDCRPEFVTSFQRMIDKSTRRGVAGASIAIKAPLVMLSKADIIKKGAELNVPFELTHSCYNPSDEGLACGLCDSCLIRRKGFQQAGVADPTRYANLQQ</sequence>
<dbReference type="HAMAP" id="MF_01633">
    <property type="entry name" value="QueC"/>
    <property type="match status" value="1"/>
</dbReference>
<evidence type="ECO:0000256" key="7">
    <source>
        <dbReference type="ARBA" id="ARBA00037993"/>
    </source>
</evidence>
<feature type="binding site" evidence="10">
    <location>
        <position position="210"/>
    </location>
    <ligand>
        <name>Zn(2+)</name>
        <dbReference type="ChEBI" id="CHEBI:29105"/>
    </ligand>
</feature>
<keyword evidence="5 10" id="KW-0862">Zinc</keyword>
<organism evidence="11 12">
    <name type="scientific">candidate division WWE3 bacterium</name>
    <dbReference type="NCBI Taxonomy" id="2053526"/>
    <lineage>
        <taxon>Bacteria</taxon>
        <taxon>Katanobacteria</taxon>
    </lineage>
</organism>
<comment type="caution">
    <text evidence="11">The sequence shown here is derived from an EMBL/GenBank/DDBJ whole genome shotgun (WGS) entry which is preliminary data.</text>
</comment>
<dbReference type="AlphaFoldDB" id="A0A3A4ZEK6"/>
<keyword evidence="3 10" id="KW-0479">Metal-binding</keyword>
<keyword evidence="10" id="KW-0671">Queuosine biosynthesis</keyword>
<comment type="similarity">
    <text evidence="7 10">Belongs to the QueC family.</text>
</comment>
<dbReference type="PANTHER" id="PTHR42914">
    <property type="entry name" value="7-CYANO-7-DEAZAGUANINE SYNTHASE"/>
    <property type="match status" value="1"/>
</dbReference>
<dbReference type="PANTHER" id="PTHR42914:SF1">
    <property type="entry name" value="7-CYANO-7-DEAZAGUANINE SYNTHASE"/>
    <property type="match status" value="1"/>
</dbReference>
<keyword evidence="4 10" id="KW-0547">Nucleotide-binding</keyword>
<evidence type="ECO:0000256" key="4">
    <source>
        <dbReference type="ARBA" id="ARBA00022741"/>
    </source>
</evidence>
<evidence type="ECO:0000256" key="6">
    <source>
        <dbReference type="ARBA" id="ARBA00022840"/>
    </source>
</evidence>
<dbReference type="UniPathway" id="UPA00391"/>
<dbReference type="NCBIfam" id="TIGR00364">
    <property type="entry name" value="7-cyano-7-deazaguanine synthase QueC"/>
    <property type="match status" value="1"/>
</dbReference>
<dbReference type="EC" id="6.3.4.20" evidence="8 10"/>
<dbReference type="EMBL" id="QZJF01000008">
    <property type="protein sequence ID" value="RJR27634.1"/>
    <property type="molecule type" value="Genomic_DNA"/>
</dbReference>
<dbReference type="PIRSF" id="PIRSF006293">
    <property type="entry name" value="ExsB"/>
    <property type="match status" value="1"/>
</dbReference>
<evidence type="ECO:0000256" key="3">
    <source>
        <dbReference type="ARBA" id="ARBA00022723"/>
    </source>
</evidence>
<dbReference type="Proteomes" id="UP000265540">
    <property type="component" value="Unassembled WGS sequence"/>
</dbReference>
<reference evidence="11 12" key="1">
    <citation type="journal article" date="2017" name="ISME J.">
        <title>Energy and carbon metabolisms in a deep terrestrial subsurface fluid microbial community.</title>
        <authorList>
            <person name="Momper L."/>
            <person name="Jungbluth S.P."/>
            <person name="Lee M.D."/>
            <person name="Amend J.P."/>
        </authorList>
    </citation>
    <scope>NUCLEOTIDE SEQUENCE [LARGE SCALE GENOMIC DNA]</scope>
    <source>
        <strain evidence="11">SURF_46</strain>
    </source>
</reference>
<dbReference type="GO" id="GO:0005524">
    <property type="term" value="F:ATP binding"/>
    <property type="evidence" value="ECO:0007669"/>
    <property type="project" value="UniProtKB-UniRule"/>
</dbReference>
<accession>A0A3A4ZEK6</accession>
<comment type="cofactor">
    <cofactor evidence="10">
        <name>Zn(2+)</name>
        <dbReference type="ChEBI" id="CHEBI:29105"/>
    </cofactor>
    <text evidence="10">Binds 1 zinc ion per subunit.</text>
</comment>
<dbReference type="Pfam" id="PF06508">
    <property type="entry name" value="QueC"/>
    <property type="match status" value="1"/>
</dbReference>
<dbReference type="SUPFAM" id="SSF52402">
    <property type="entry name" value="Adenine nucleotide alpha hydrolases-like"/>
    <property type="match status" value="1"/>
</dbReference>
<feature type="binding site" evidence="10">
    <location>
        <position position="207"/>
    </location>
    <ligand>
        <name>Zn(2+)</name>
        <dbReference type="ChEBI" id="CHEBI:29105"/>
    </ligand>
</feature>
<feature type="binding site" evidence="10">
    <location>
        <begin position="11"/>
        <end position="21"/>
    </location>
    <ligand>
        <name>ATP</name>
        <dbReference type="ChEBI" id="CHEBI:30616"/>
    </ligand>
</feature>
<feature type="binding site" evidence="10">
    <location>
        <position position="194"/>
    </location>
    <ligand>
        <name>Zn(2+)</name>
        <dbReference type="ChEBI" id="CHEBI:29105"/>
    </ligand>
</feature>
<evidence type="ECO:0000256" key="5">
    <source>
        <dbReference type="ARBA" id="ARBA00022833"/>
    </source>
</evidence>
<dbReference type="InterPro" id="IPR014729">
    <property type="entry name" value="Rossmann-like_a/b/a_fold"/>
</dbReference>
<proteinExistence type="inferred from homology"/>
<evidence type="ECO:0000313" key="11">
    <source>
        <dbReference type="EMBL" id="RJR27634.1"/>
    </source>
</evidence>
<dbReference type="InterPro" id="IPR018317">
    <property type="entry name" value="QueC"/>
</dbReference>
<keyword evidence="6 10" id="KW-0067">ATP-binding</keyword>
<dbReference type="GO" id="GO:0008616">
    <property type="term" value="P:tRNA queuosine(34) biosynthetic process"/>
    <property type="evidence" value="ECO:0007669"/>
    <property type="project" value="UniProtKB-UniRule"/>
</dbReference>
<evidence type="ECO:0000256" key="2">
    <source>
        <dbReference type="ARBA" id="ARBA00022598"/>
    </source>
</evidence>
<evidence type="ECO:0000256" key="8">
    <source>
        <dbReference type="ARBA" id="ARBA00039149"/>
    </source>
</evidence>
<evidence type="ECO:0000256" key="1">
    <source>
        <dbReference type="ARBA" id="ARBA00005061"/>
    </source>
</evidence>
<name>A0A3A4ZEK6_UNCKA</name>
<comment type="pathway">
    <text evidence="1 10">Purine metabolism; 7-cyano-7-deazaguanine biosynthesis.</text>
</comment>
<comment type="catalytic activity">
    <reaction evidence="9 10">
        <text>7-carboxy-7-carbaguanine + NH4(+) + 2 ATP = 7-cyano-7-carbaguanine + 2 AMP + 2 diphosphate + 2 H(+)</text>
        <dbReference type="Rhea" id="RHEA:27982"/>
        <dbReference type="ChEBI" id="CHEBI:15378"/>
        <dbReference type="ChEBI" id="CHEBI:28938"/>
        <dbReference type="ChEBI" id="CHEBI:30616"/>
        <dbReference type="ChEBI" id="CHEBI:33019"/>
        <dbReference type="ChEBI" id="CHEBI:45075"/>
        <dbReference type="ChEBI" id="CHEBI:61036"/>
        <dbReference type="ChEBI" id="CHEBI:456215"/>
        <dbReference type="EC" id="6.3.4.20"/>
    </reaction>
</comment>
<protein>
    <recommendedName>
        <fullName evidence="8 10">7-cyano-7-deazaguanine synthase</fullName>
        <ecNumber evidence="8 10">6.3.4.20</ecNumber>
    </recommendedName>
    <alternativeName>
        <fullName evidence="10">7-cyano-7-carbaguanine synthase</fullName>
    </alternativeName>
    <alternativeName>
        <fullName evidence="10">PreQ(0) synthase</fullName>
    </alternativeName>
    <alternativeName>
        <fullName evidence="10">Queuosine biosynthesis protein QueC</fullName>
    </alternativeName>
</protein>
<evidence type="ECO:0000313" key="12">
    <source>
        <dbReference type="Proteomes" id="UP000265540"/>
    </source>
</evidence>
<dbReference type="GO" id="GO:0016879">
    <property type="term" value="F:ligase activity, forming carbon-nitrogen bonds"/>
    <property type="evidence" value="ECO:0007669"/>
    <property type="project" value="UniProtKB-UniRule"/>
</dbReference>
<dbReference type="CDD" id="cd01995">
    <property type="entry name" value="QueC-like"/>
    <property type="match status" value="1"/>
</dbReference>